<name>A0A9D4R1L0_DREPO</name>
<gene>
    <name evidence="1" type="ORF">DPMN_092349</name>
</gene>
<protein>
    <submittedName>
        <fullName evidence="1">Uncharacterized protein</fullName>
    </submittedName>
</protein>
<evidence type="ECO:0000313" key="1">
    <source>
        <dbReference type="EMBL" id="KAH3849945.1"/>
    </source>
</evidence>
<dbReference type="EMBL" id="JAIWYP010000003">
    <property type="protein sequence ID" value="KAH3849945.1"/>
    <property type="molecule type" value="Genomic_DNA"/>
</dbReference>
<accession>A0A9D4R1L0</accession>
<sequence>MFAGKLTRQVEYLKEELGSEVTAKDKCRDEIRELQRALEQSTETRVCSQCFFTILGMEWSPF</sequence>
<dbReference type="Proteomes" id="UP000828390">
    <property type="component" value="Unassembled WGS sequence"/>
</dbReference>
<evidence type="ECO:0000313" key="2">
    <source>
        <dbReference type="Proteomes" id="UP000828390"/>
    </source>
</evidence>
<keyword evidence="2" id="KW-1185">Reference proteome</keyword>
<dbReference type="AlphaFoldDB" id="A0A9D4R1L0"/>
<organism evidence="1 2">
    <name type="scientific">Dreissena polymorpha</name>
    <name type="common">Zebra mussel</name>
    <name type="synonym">Mytilus polymorpha</name>
    <dbReference type="NCBI Taxonomy" id="45954"/>
    <lineage>
        <taxon>Eukaryota</taxon>
        <taxon>Metazoa</taxon>
        <taxon>Spiralia</taxon>
        <taxon>Lophotrochozoa</taxon>
        <taxon>Mollusca</taxon>
        <taxon>Bivalvia</taxon>
        <taxon>Autobranchia</taxon>
        <taxon>Heteroconchia</taxon>
        <taxon>Euheterodonta</taxon>
        <taxon>Imparidentia</taxon>
        <taxon>Neoheterodontei</taxon>
        <taxon>Myida</taxon>
        <taxon>Dreissenoidea</taxon>
        <taxon>Dreissenidae</taxon>
        <taxon>Dreissena</taxon>
    </lineage>
</organism>
<reference evidence="1" key="1">
    <citation type="journal article" date="2019" name="bioRxiv">
        <title>The Genome of the Zebra Mussel, Dreissena polymorpha: A Resource for Invasive Species Research.</title>
        <authorList>
            <person name="McCartney M.A."/>
            <person name="Auch B."/>
            <person name="Kono T."/>
            <person name="Mallez S."/>
            <person name="Zhang Y."/>
            <person name="Obille A."/>
            <person name="Becker A."/>
            <person name="Abrahante J.E."/>
            <person name="Garbe J."/>
            <person name="Badalamenti J.P."/>
            <person name="Herman A."/>
            <person name="Mangelson H."/>
            <person name="Liachko I."/>
            <person name="Sullivan S."/>
            <person name="Sone E.D."/>
            <person name="Koren S."/>
            <person name="Silverstein K.A.T."/>
            <person name="Beckman K.B."/>
            <person name="Gohl D.M."/>
        </authorList>
    </citation>
    <scope>NUCLEOTIDE SEQUENCE</scope>
    <source>
        <strain evidence="1">Duluth1</strain>
        <tissue evidence="1">Whole animal</tissue>
    </source>
</reference>
<proteinExistence type="predicted"/>
<reference evidence="1" key="2">
    <citation type="submission" date="2020-11" db="EMBL/GenBank/DDBJ databases">
        <authorList>
            <person name="McCartney M.A."/>
            <person name="Auch B."/>
            <person name="Kono T."/>
            <person name="Mallez S."/>
            <person name="Becker A."/>
            <person name="Gohl D.M."/>
            <person name="Silverstein K.A.T."/>
            <person name="Koren S."/>
            <person name="Bechman K.B."/>
            <person name="Herman A."/>
            <person name="Abrahante J.E."/>
            <person name="Garbe J."/>
        </authorList>
    </citation>
    <scope>NUCLEOTIDE SEQUENCE</scope>
    <source>
        <strain evidence="1">Duluth1</strain>
        <tissue evidence="1">Whole animal</tissue>
    </source>
</reference>
<comment type="caution">
    <text evidence="1">The sequence shown here is derived from an EMBL/GenBank/DDBJ whole genome shotgun (WGS) entry which is preliminary data.</text>
</comment>